<keyword evidence="8" id="KW-1185">Reference proteome</keyword>
<dbReference type="PRINTS" id="PR01415">
    <property type="entry name" value="ANKYRIN"/>
</dbReference>
<protein>
    <recommendedName>
        <fullName evidence="6">Nephrocystin 3-like N-terminal domain-containing protein</fullName>
    </recommendedName>
</protein>
<evidence type="ECO:0000256" key="1">
    <source>
        <dbReference type="ARBA" id="ARBA00022737"/>
    </source>
</evidence>
<dbReference type="PANTHER" id="PTHR24166:SF48">
    <property type="entry name" value="PROTEIN VAPYRIN"/>
    <property type="match status" value="1"/>
</dbReference>
<gene>
    <name evidence="7" type="ORF">Z518_09221</name>
</gene>
<dbReference type="EMBL" id="KN847481">
    <property type="protein sequence ID" value="KIX01495.1"/>
    <property type="molecule type" value="Genomic_DNA"/>
</dbReference>
<dbReference type="SMART" id="SM00248">
    <property type="entry name" value="ANK"/>
    <property type="match status" value="8"/>
</dbReference>
<dbReference type="InterPro" id="IPR050889">
    <property type="entry name" value="Dendritic_Spine_Reg/Scaffold"/>
</dbReference>
<dbReference type="SUPFAM" id="SSF48403">
    <property type="entry name" value="Ankyrin repeat"/>
    <property type="match status" value="1"/>
</dbReference>
<proteinExistence type="predicted"/>
<dbReference type="Pfam" id="PF24883">
    <property type="entry name" value="NPHP3_N"/>
    <property type="match status" value="1"/>
</dbReference>
<evidence type="ECO:0000256" key="2">
    <source>
        <dbReference type="ARBA" id="ARBA00023043"/>
    </source>
</evidence>
<dbReference type="GeneID" id="25297292"/>
<name>A0A0D2IY69_9EURO</name>
<feature type="repeat" description="ANK" evidence="3">
    <location>
        <begin position="1437"/>
        <end position="1471"/>
    </location>
</feature>
<dbReference type="PROSITE" id="PS50297">
    <property type="entry name" value="ANK_REP_REGION"/>
    <property type="match status" value="5"/>
</dbReference>
<evidence type="ECO:0000313" key="8">
    <source>
        <dbReference type="Proteomes" id="UP000053617"/>
    </source>
</evidence>
<feature type="coiled-coil region" evidence="4">
    <location>
        <begin position="58"/>
        <end position="105"/>
    </location>
</feature>
<evidence type="ECO:0000256" key="3">
    <source>
        <dbReference type="PROSITE-ProRule" id="PRU00023"/>
    </source>
</evidence>
<dbReference type="OrthoDB" id="5086500at2759"/>
<dbReference type="HOGENOM" id="CLU_245052_0_0_1"/>
<feature type="domain" description="Nephrocystin 3-like N-terminal" evidence="6">
    <location>
        <begin position="605"/>
        <end position="767"/>
    </location>
</feature>
<feature type="compositionally biased region" description="Acidic residues" evidence="5">
    <location>
        <begin position="1580"/>
        <end position="1594"/>
    </location>
</feature>
<dbReference type="InterPro" id="IPR002110">
    <property type="entry name" value="Ankyrin_rpt"/>
</dbReference>
<feature type="region of interest" description="Disordered" evidence="5">
    <location>
        <begin position="107"/>
        <end position="158"/>
    </location>
</feature>
<feature type="repeat" description="ANK" evidence="3">
    <location>
        <begin position="1305"/>
        <end position="1337"/>
    </location>
</feature>
<dbReference type="Gene3D" id="1.25.40.20">
    <property type="entry name" value="Ankyrin repeat-containing domain"/>
    <property type="match status" value="1"/>
</dbReference>
<feature type="coiled-coil region" evidence="4">
    <location>
        <begin position="347"/>
        <end position="374"/>
    </location>
</feature>
<accession>A0A0D2IY69</accession>
<dbReference type="VEuPathDB" id="FungiDB:Z518_09221"/>
<feature type="repeat" description="ANK" evidence="3">
    <location>
        <begin position="1404"/>
        <end position="1436"/>
    </location>
</feature>
<feature type="compositionally biased region" description="Polar residues" evidence="5">
    <location>
        <begin position="111"/>
        <end position="128"/>
    </location>
</feature>
<dbReference type="InterPro" id="IPR029058">
    <property type="entry name" value="AB_hydrolase_fold"/>
</dbReference>
<dbReference type="PROSITE" id="PS50088">
    <property type="entry name" value="ANK_REPEAT"/>
    <property type="match status" value="6"/>
</dbReference>
<feature type="repeat" description="ANK" evidence="3">
    <location>
        <begin position="1371"/>
        <end position="1403"/>
    </location>
</feature>
<feature type="repeat" description="ANK" evidence="3">
    <location>
        <begin position="1338"/>
        <end position="1370"/>
    </location>
</feature>
<organism evidence="7 8">
    <name type="scientific">Rhinocladiella mackenziei CBS 650.93</name>
    <dbReference type="NCBI Taxonomy" id="1442369"/>
    <lineage>
        <taxon>Eukaryota</taxon>
        <taxon>Fungi</taxon>
        <taxon>Dikarya</taxon>
        <taxon>Ascomycota</taxon>
        <taxon>Pezizomycotina</taxon>
        <taxon>Eurotiomycetes</taxon>
        <taxon>Chaetothyriomycetidae</taxon>
        <taxon>Chaetothyriales</taxon>
        <taxon>Herpotrichiellaceae</taxon>
        <taxon>Rhinocladiella</taxon>
    </lineage>
</organism>
<feature type="region of interest" description="Disordered" evidence="5">
    <location>
        <begin position="1555"/>
        <end position="1594"/>
    </location>
</feature>
<keyword evidence="4" id="KW-0175">Coiled coil</keyword>
<dbReference type="PANTHER" id="PTHR24166">
    <property type="entry name" value="ROLLING PEBBLES, ISOFORM B"/>
    <property type="match status" value="1"/>
</dbReference>
<dbReference type="SUPFAM" id="SSF53474">
    <property type="entry name" value="alpha/beta-Hydrolases"/>
    <property type="match status" value="1"/>
</dbReference>
<keyword evidence="2 3" id="KW-0040">ANK repeat</keyword>
<dbReference type="STRING" id="1442369.A0A0D2IY69"/>
<dbReference type="Gene3D" id="3.40.50.1820">
    <property type="entry name" value="alpha/beta hydrolase"/>
    <property type="match status" value="1"/>
</dbReference>
<evidence type="ECO:0000256" key="4">
    <source>
        <dbReference type="SAM" id="Coils"/>
    </source>
</evidence>
<keyword evidence="1" id="KW-0677">Repeat</keyword>
<sequence>MSDPAVSLGSYAQNIIAITSFLRKRHRDNQAKVNLLDEARRLAREIRHAVSTFPRDLNKELKDELEQLSLSLSDVREAFISAKSRNDLQDAIDNLRTSNEKIREIHPVRCSSPSAESGDPSQHSSTSPARMKYLASKSPINHPDTKESEDEIKPTPTYQPKEVYVAELGSVGWTPAKATIDADSSVNLISERFLDSLGATSSWSHLFSRHWSWITAPFYKPSRKSQTWAARSLVKLKMAYSPDSPPHVVPFEVHYGVSFFGDLLLGQDLPKDERLQSPPGSWNTAGQRLRCLQDPQQGKKADIIFVHSAHCDTQGTWRNKSDTFWPRDLLAKDVDRCSIWTYDCDLSRTLANSVESLENKIEDLTSDLLEQIRQKTNKYPILWICHSLGGHVVKNALTRTMNTSPFQTKGIIFLGTPHRVNTSTDIYEDLIADSFGFNTILTEVQSQRFDNSIRSTASAFACLMDRRPLPVLSLFETKATMTKRGPRTIAPQITRLYHPQESWGVLEGDHSSICKFETREEKGYKKIVASVRDLLAGELWTYDWHRSIELHLQSRPPSRLTTSTSLSLDAEPIDIDKMYLNFRLKIDWPSARWTSPKPQDQVDATWIGNEPLVVEWMKREDARPLVIRGNLGSGKTRIAESIQEWLYLPPRRAMVRRASAKICNLSYFFKSDQRSQQTPNHMLRSLITQTLDQNEVLIYHIKEKPFKNALNRFAPLRAYAILQATLRMLLENTCWSSINLVVDGLDECDPKHTRDLLNSLDMILQIGKVRALLTVSTAMTGNAEASMSVLNNFITGAQCLVLDLPKSPAWNRHLAEYLDVRLREMNGFQLGTRDRELLQETLLSLPNRSFVIFDLALQHLRDSSPHWESLSSDLLKSRLEELKDRAKIDGLLLDLANTAGQKGRWILSFLACAFGPFRIQALAEILARTPEVEWKGAPDKKVIELQSLVDKDLRLLVHADSDGLHLAGQLVRQVIHGRMASSEVLGPDKIKFSNDWCNYRQLHLLLSKTCLQILLDSLESRSDPGPEERMGRLAAEEYASRHWQDHLREAGHLAPNINGLVISWMEAPRETQHENVRPPENDSFQLLRRLTEENLFETLGTVFDEQSPDLELPSRDDIDQVLDHSTTPLLPDTIRALQNINKLAGRTEEKKTETFLALRERKLEELARLLDPLDASQKSKYLRKSIEMQDAELVQTVLDSFAKDREIPKRSTELAYAVQFKSVEIVRLMLQRKELFELDAALLGAVDVANFSMCQELLAHGAKVTMDRDKPSKATPLHLASRRGEIHLVDLMLEWGAPVNIKDSRGSSPLHHAARSGRVDIIKALVRGSASLIMENKSGQTALFSACTFGQTEAMKLLWSLGSNILHKDALGRSMLHTAAKHGHRELVDILVAAGISAVAKDRYDRTPIHEACKSGWASIVDKLLQAGAPVQVADKFGWTCLHYACQCRDVPEGVVQLLLDRGADASAADRKGRTPLMIAVQYSTVRVLKIFWTHDQSLFWHTDADGCTVSQYLRKTGGDATTTTAELEEEKEEFLRAYIPGSYQSARRTLGIRETSHDEESVDITADEPARGWSPPTELDTDDIDDDASWNVD</sequence>
<dbReference type="Pfam" id="PF12796">
    <property type="entry name" value="Ank_2"/>
    <property type="match status" value="3"/>
</dbReference>
<dbReference type="RefSeq" id="XP_013268631.1">
    <property type="nucleotide sequence ID" value="XM_013413177.1"/>
</dbReference>
<evidence type="ECO:0000313" key="7">
    <source>
        <dbReference type="EMBL" id="KIX01495.1"/>
    </source>
</evidence>
<dbReference type="Proteomes" id="UP000053617">
    <property type="component" value="Unassembled WGS sequence"/>
</dbReference>
<dbReference type="Gene3D" id="3.40.50.300">
    <property type="entry name" value="P-loop containing nucleotide triphosphate hydrolases"/>
    <property type="match status" value="1"/>
</dbReference>
<dbReference type="InterPro" id="IPR056884">
    <property type="entry name" value="NPHP3-like_N"/>
</dbReference>
<dbReference type="InterPro" id="IPR027417">
    <property type="entry name" value="P-loop_NTPase"/>
</dbReference>
<reference evidence="7 8" key="1">
    <citation type="submission" date="2015-01" db="EMBL/GenBank/DDBJ databases">
        <title>The Genome Sequence of Rhinocladiella mackenzie CBS 650.93.</title>
        <authorList>
            <consortium name="The Broad Institute Genomics Platform"/>
            <person name="Cuomo C."/>
            <person name="de Hoog S."/>
            <person name="Gorbushina A."/>
            <person name="Stielow B."/>
            <person name="Teixiera M."/>
            <person name="Abouelleil A."/>
            <person name="Chapman S.B."/>
            <person name="Priest M."/>
            <person name="Young S.K."/>
            <person name="Wortman J."/>
            <person name="Nusbaum C."/>
            <person name="Birren B."/>
        </authorList>
    </citation>
    <scope>NUCLEOTIDE SEQUENCE [LARGE SCALE GENOMIC DNA]</scope>
    <source>
        <strain evidence="7 8">CBS 650.93</strain>
    </source>
</reference>
<evidence type="ECO:0000256" key="5">
    <source>
        <dbReference type="SAM" id="MobiDB-lite"/>
    </source>
</evidence>
<feature type="repeat" description="ANK" evidence="3">
    <location>
        <begin position="1272"/>
        <end position="1304"/>
    </location>
</feature>
<dbReference type="InterPro" id="IPR036770">
    <property type="entry name" value="Ankyrin_rpt-contain_sf"/>
</dbReference>
<evidence type="ECO:0000259" key="6">
    <source>
        <dbReference type="Pfam" id="PF24883"/>
    </source>
</evidence>